<evidence type="ECO:0000313" key="8">
    <source>
        <dbReference type="EMBL" id="EDS34342.1"/>
    </source>
</evidence>
<evidence type="ECO:0000259" key="7">
    <source>
        <dbReference type="PROSITE" id="PS50240"/>
    </source>
</evidence>
<accession>B0XLK5</accession>
<evidence type="ECO:0000256" key="1">
    <source>
        <dbReference type="ARBA" id="ARBA00022670"/>
    </source>
</evidence>
<dbReference type="InterPro" id="IPR050430">
    <property type="entry name" value="Peptidase_S1"/>
</dbReference>
<dbReference type="OrthoDB" id="60866at2759"/>
<feature type="domain" description="Peptidase S1" evidence="7">
    <location>
        <begin position="25"/>
        <end position="252"/>
    </location>
</feature>
<proteinExistence type="inferred from homology"/>
<dbReference type="VEuPathDB" id="VectorBase:CQUJHB005873"/>
<reference evidence="8" key="1">
    <citation type="submission" date="2007-03" db="EMBL/GenBank/DDBJ databases">
        <title>Annotation of Culex pipiens quinquefasciatus.</title>
        <authorList>
            <consortium name="The Broad Institute Genome Sequencing Platform"/>
            <person name="Atkinson P.W."/>
            <person name="Hemingway J."/>
            <person name="Christensen B.M."/>
            <person name="Higgs S."/>
            <person name="Kodira C."/>
            <person name="Hannick L."/>
            <person name="Megy K."/>
            <person name="O'Leary S."/>
            <person name="Pearson M."/>
            <person name="Haas B.J."/>
            <person name="Mauceli E."/>
            <person name="Wortman J.R."/>
            <person name="Lee N.H."/>
            <person name="Guigo R."/>
            <person name="Stanke M."/>
            <person name="Alvarado L."/>
            <person name="Amedeo P."/>
            <person name="Antoine C.H."/>
            <person name="Arensburger P."/>
            <person name="Bidwell S.L."/>
            <person name="Crawford M."/>
            <person name="Camaro F."/>
            <person name="Devon K."/>
            <person name="Engels R."/>
            <person name="Hammond M."/>
            <person name="Howarth C."/>
            <person name="Koehrsen M."/>
            <person name="Lawson D."/>
            <person name="Montgomery P."/>
            <person name="Nene V."/>
            <person name="Nusbaum C."/>
            <person name="Puiu D."/>
            <person name="Romero-Severson J."/>
            <person name="Severson D.W."/>
            <person name="Shumway M."/>
            <person name="Sisk P."/>
            <person name="Stolte C."/>
            <person name="Zeng Q."/>
            <person name="Eisenstadt E."/>
            <person name="Fraser-Liggett C."/>
            <person name="Strausberg R."/>
            <person name="Galagan J."/>
            <person name="Birren B."/>
            <person name="Collins F.H."/>
        </authorList>
    </citation>
    <scope>NUCLEOTIDE SEQUENCE [LARGE SCALE GENOMIC DNA]</scope>
    <source>
        <strain evidence="8">JHB</strain>
    </source>
</reference>
<keyword evidence="2" id="KW-0378">Hydrolase</keyword>
<keyword evidence="3" id="KW-0720">Serine protease</keyword>
<organism>
    <name type="scientific">Culex quinquefasciatus</name>
    <name type="common">Southern house mosquito</name>
    <name type="synonym">Culex pungens</name>
    <dbReference type="NCBI Taxonomy" id="7176"/>
    <lineage>
        <taxon>Eukaryota</taxon>
        <taxon>Metazoa</taxon>
        <taxon>Ecdysozoa</taxon>
        <taxon>Arthropoda</taxon>
        <taxon>Hexapoda</taxon>
        <taxon>Insecta</taxon>
        <taxon>Pterygota</taxon>
        <taxon>Neoptera</taxon>
        <taxon>Endopterygota</taxon>
        <taxon>Diptera</taxon>
        <taxon>Nematocera</taxon>
        <taxon>Culicoidea</taxon>
        <taxon>Culicidae</taxon>
        <taxon>Culicinae</taxon>
        <taxon>Culicini</taxon>
        <taxon>Culex</taxon>
        <taxon>Culex</taxon>
    </lineage>
</organism>
<name>B0XLK5_CULQU</name>
<dbReference type="InParanoid" id="B0XLK5"/>
<keyword evidence="4" id="KW-1015">Disulfide bond</keyword>
<keyword evidence="1" id="KW-0645">Protease</keyword>
<comment type="similarity">
    <text evidence="5">Belongs to the peptidase S1 family. CLIP subfamily.</text>
</comment>
<feature type="signal peptide" evidence="6">
    <location>
        <begin position="1"/>
        <end position="20"/>
    </location>
</feature>
<dbReference type="InterPro" id="IPR009003">
    <property type="entry name" value="Peptidase_S1_PA"/>
</dbReference>
<dbReference type="InterPro" id="IPR001254">
    <property type="entry name" value="Trypsin_dom"/>
</dbReference>
<dbReference type="GO" id="GO:0004252">
    <property type="term" value="F:serine-type endopeptidase activity"/>
    <property type="evidence" value="ECO:0007669"/>
    <property type="project" value="InterPro"/>
</dbReference>
<dbReference type="PROSITE" id="PS00134">
    <property type="entry name" value="TRYPSIN_HIS"/>
    <property type="match status" value="1"/>
</dbReference>
<evidence type="ECO:0000256" key="2">
    <source>
        <dbReference type="ARBA" id="ARBA00022801"/>
    </source>
</evidence>
<dbReference type="PRINTS" id="PR00722">
    <property type="entry name" value="CHYMOTRYPSIN"/>
</dbReference>
<gene>
    <name evidence="9" type="primary">6054641</name>
    <name evidence="8" type="ORF">CpipJ_CPIJ019821</name>
</gene>
<evidence type="ECO:0000256" key="4">
    <source>
        <dbReference type="ARBA" id="ARBA00023157"/>
    </source>
</evidence>
<dbReference type="InterPro" id="IPR018114">
    <property type="entry name" value="TRYPSIN_HIS"/>
</dbReference>
<dbReference type="InterPro" id="IPR001314">
    <property type="entry name" value="Peptidase_S1A"/>
</dbReference>
<evidence type="ECO:0000313" key="9">
    <source>
        <dbReference type="EnsemblMetazoa" id="CPIJ019821-PA"/>
    </source>
</evidence>
<reference evidence="9" key="2">
    <citation type="submission" date="2020-05" db="UniProtKB">
        <authorList>
            <consortium name="EnsemblMetazoa"/>
        </authorList>
    </citation>
    <scope>IDENTIFICATION</scope>
    <source>
        <strain evidence="9">JHB</strain>
    </source>
</reference>
<dbReference type="AlphaFoldDB" id="B0XLK5"/>
<dbReference type="eggNOG" id="KOG3627">
    <property type="taxonomic scope" value="Eukaryota"/>
</dbReference>
<dbReference type="Proteomes" id="UP000002320">
    <property type="component" value="Unassembled WGS sequence"/>
</dbReference>
<keyword evidence="6" id="KW-0732">Signal</keyword>
<feature type="chain" id="PRO_5011409647" evidence="6">
    <location>
        <begin position="21"/>
        <end position="252"/>
    </location>
</feature>
<dbReference type="SUPFAM" id="SSF50494">
    <property type="entry name" value="Trypsin-like serine proteases"/>
    <property type="match status" value="1"/>
</dbReference>
<protein>
    <submittedName>
        <fullName evidence="8">Serine-type enodpeptidase</fullName>
    </submittedName>
</protein>
<dbReference type="Pfam" id="PF00089">
    <property type="entry name" value="Trypsin"/>
    <property type="match status" value="1"/>
</dbReference>
<dbReference type="GO" id="GO:0006508">
    <property type="term" value="P:proteolysis"/>
    <property type="evidence" value="ECO:0007669"/>
    <property type="project" value="UniProtKB-KW"/>
</dbReference>
<dbReference type="PANTHER" id="PTHR24276:SF91">
    <property type="entry name" value="AT26814P-RELATED"/>
    <property type="match status" value="1"/>
</dbReference>
<dbReference type="HOGENOM" id="CLU_006842_7_4_1"/>
<evidence type="ECO:0000256" key="5">
    <source>
        <dbReference type="ARBA" id="ARBA00024195"/>
    </source>
</evidence>
<dbReference type="OMA" id="YKTHRIS"/>
<dbReference type="Gene3D" id="2.40.10.10">
    <property type="entry name" value="Trypsin-like serine proteases"/>
    <property type="match status" value="1"/>
</dbReference>
<evidence type="ECO:0000256" key="3">
    <source>
        <dbReference type="ARBA" id="ARBA00022825"/>
    </source>
</evidence>
<dbReference type="MEROPS" id="S01.A89"/>
<dbReference type="VEuPathDB" id="VectorBase:CPIJ019821"/>
<dbReference type="InterPro" id="IPR043504">
    <property type="entry name" value="Peptidase_S1_PA_chymotrypsin"/>
</dbReference>
<dbReference type="PROSITE" id="PS50240">
    <property type="entry name" value="TRYPSIN_DOM"/>
    <property type="match status" value="1"/>
</dbReference>
<evidence type="ECO:0000313" key="10">
    <source>
        <dbReference type="Proteomes" id="UP000002320"/>
    </source>
</evidence>
<dbReference type="PANTHER" id="PTHR24276">
    <property type="entry name" value="POLYSERASE-RELATED"/>
    <property type="match status" value="1"/>
</dbReference>
<keyword evidence="10" id="KW-1185">Reference proteome</keyword>
<dbReference type="CDD" id="cd00190">
    <property type="entry name" value="Tryp_SPc"/>
    <property type="match status" value="1"/>
</dbReference>
<dbReference type="STRING" id="7176.B0XLK5"/>
<dbReference type="KEGG" id="cqu:CpipJ_CPIJ019821"/>
<dbReference type="EMBL" id="DS234522">
    <property type="protein sequence ID" value="EDS34342.1"/>
    <property type="molecule type" value="Genomic_DNA"/>
</dbReference>
<evidence type="ECO:0000256" key="6">
    <source>
        <dbReference type="SAM" id="SignalP"/>
    </source>
</evidence>
<sequence length="252" mass="26758">MKCATIVLAVAVATFAPSLAESRRIVGGQFAEEHQFPYQIGLFLDGNFRCGGSIIDSQWILTASHCVLDGVDKIPAKGFKVHVGSANLEQGQLYAVAETFAHEQYGSFQNDIALIKLQDKLEFSEGVQPIELNTVELPVDTPVIISGYGRIGDGQPISEQLKYNTAFVESKEICRSMTGLSGKGLICFKSPADNGACNGDSGGPAAHNDKLVGVANFVLQGCGTQYPDGGNGTIDDSDKDGLTVADVLKIEQ</sequence>
<dbReference type="SMART" id="SM00020">
    <property type="entry name" value="Tryp_SPc"/>
    <property type="match status" value="1"/>
</dbReference>
<dbReference type="FunFam" id="2.40.10.10:FF:000068">
    <property type="entry name" value="transmembrane protease serine 2"/>
    <property type="match status" value="1"/>
</dbReference>
<dbReference type="EnsemblMetazoa" id="CPIJ019821-RA">
    <property type="protein sequence ID" value="CPIJ019821-PA"/>
    <property type="gene ID" value="CPIJ019821"/>
</dbReference>